<dbReference type="GO" id="GO:0008478">
    <property type="term" value="F:pyridoxal kinase activity"/>
    <property type="evidence" value="ECO:0007669"/>
    <property type="project" value="UniProtKB-EC"/>
</dbReference>
<dbReference type="EC" id="2.7.1.35" evidence="2"/>
<keyword evidence="4" id="KW-0547">Nucleotide-binding</keyword>
<name>A0AAF0IZS2_9BASI</name>
<evidence type="ECO:0000259" key="7">
    <source>
        <dbReference type="Pfam" id="PF08543"/>
    </source>
</evidence>
<keyword evidence="3 8" id="KW-0808">Transferase</keyword>
<dbReference type="InterPro" id="IPR029056">
    <property type="entry name" value="Ribokinase-like"/>
</dbReference>
<sequence>MREAWRLLTIQSHVATGYVGNRSATFPAQLLGWDVDAVNTVQFSNHTGYGRWGGQRFDERHLTEVFEGLERNELLTQNRVVTGYTPSPEALSAVERLITKLRAKNPALVYLLDPVMGDMDRGMYVNPHVLPIYRRMLHLSTIICPNQFEAQLLAGEEITSLESLQAVQEKLHKEYHVPHVIITSLALPPEDLARLGASDTMPDGREAMVLVGSTWDQGLHSWFLQFPCLGEYFSGVGDLFAALVLARFSTELDDLPEPARAAHALEPTKSDNECTLPIARAVMLAVASLQHVLERTRATMIEQGARLHLDPFRPVSQLDAEERVKVMRLRELRIVQSATEIVHPHVLYRPQWVLHA</sequence>
<dbReference type="CDD" id="cd01173">
    <property type="entry name" value="pyridoxal_pyridoxamine_kinase"/>
    <property type="match status" value="1"/>
</dbReference>
<keyword evidence="5 8" id="KW-0418">Kinase</keyword>
<dbReference type="Pfam" id="PF08543">
    <property type="entry name" value="Phos_pyr_kin"/>
    <property type="match status" value="1"/>
</dbReference>
<dbReference type="EMBL" id="CP119904">
    <property type="protein sequence ID" value="WFD24216.1"/>
    <property type="molecule type" value="Genomic_DNA"/>
</dbReference>
<keyword evidence="9" id="KW-1185">Reference proteome</keyword>
<evidence type="ECO:0000256" key="1">
    <source>
        <dbReference type="ARBA" id="ARBA00008805"/>
    </source>
</evidence>
<evidence type="ECO:0000256" key="3">
    <source>
        <dbReference type="ARBA" id="ARBA00022679"/>
    </source>
</evidence>
<evidence type="ECO:0000256" key="2">
    <source>
        <dbReference type="ARBA" id="ARBA00012104"/>
    </source>
</evidence>
<dbReference type="SUPFAM" id="SSF53613">
    <property type="entry name" value="Ribokinase-like"/>
    <property type="match status" value="1"/>
</dbReference>
<dbReference type="Proteomes" id="UP001214415">
    <property type="component" value="Chromosome 5"/>
</dbReference>
<dbReference type="NCBIfam" id="TIGR00687">
    <property type="entry name" value="pyridox_kin"/>
    <property type="match status" value="1"/>
</dbReference>
<evidence type="ECO:0000256" key="5">
    <source>
        <dbReference type="ARBA" id="ARBA00022777"/>
    </source>
</evidence>
<proteinExistence type="inferred from homology"/>
<gene>
    <name evidence="8" type="primary">BUD16</name>
    <name evidence="8" type="ORF">MEQU1_002913</name>
</gene>
<dbReference type="PANTHER" id="PTHR10534:SF2">
    <property type="entry name" value="PYRIDOXAL KINASE"/>
    <property type="match status" value="1"/>
</dbReference>
<evidence type="ECO:0000313" key="8">
    <source>
        <dbReference type="EMBL" id="WFD24216.1"/>
    </source>
</evidence>
<feature type="domain" description="Pyridoxamine kinase/Phosphomethylpyrimidine kinase" evidence="7">
    <location>
        <begin position="87"/>
        <end position="187"/>
    </location>
</feature>
<dbReference type="GO" id="GO:0005524">
    <property type="term" value="F:ATP binding"/>
    <property type="evidence" value="ECO:0007669"/>
    <property type="project" value="UniProtKB-KW"/>
</dbReference>
<reference evidence="8" key="1">
    <citation type="submission" date="2023-03" db="EMBL/GenBank/DDBJ databases">
        <title>Mating type loci evolution in Malassezia.</title>
        <authorList>
            <person name="Coelho M.A."/>
        </authorList>
    </citation>
    <scope>NUCLEOTIDE SEQUENCE</scope>
    <source>
        <strain evidence="8">CBS 12830</strain>
    </source>
</reference>
<dbReference type="GO" id="GO:0005829">
    <property type="term" value="C:cytosol"/>
    <property type="evidence" value="ECO:0007669"/>
    <property type="project" value="TreeGrafter"/>
</dbReference>
<dbReference type="Gene3D" id="3.40.1190.20">
    <property type="match status" value="1"/>
</dbReference>
<comment type="similarity">
    <text evidence="1">Belongs to the pyridoxine kinase family.</text>
</comment>
<evidence type="ECO:0000256" key="6">
    <source>
        <dbReference type="ARBA" id="ARBA00022840"/>
    </source>
</evidence>
<organism evidence="8 9">
    <name type="scientific">Malassezia equina</name>
    <dbReference type="NCBI Taxonomy" id="1381935"/>
    <lineage>
        <taxon>Eukaryota</taxon>
        <taxon>Fungi</taxon>
        <taxon>Dikarya</taxon>
        <taxon>Basidiomycota</taxon>
        <taxon>Ustilaginomycotina</taxon>
        <taxon>Malasseziomycetes</taxon>
        <taxon>Malasseziales</taxon>
        <taxon>Malasseziaceae</taxon>
        <taxon>Malassezia</taxon>
    </lineage>
</organism>
<evidence type="ECO:0000313" key="9">
    <source>
        <dbReference type="Proteomes" id="UP001214415"/>
    </source>
</evidence>
<evidence type="ECO:0000256" key="4">
    <source>
        <dbReference type="ARBA" id="ARBA00022741"/>
    </source>
</evidence>
<dbReference type="PANTHER" id="PTHR10534">
    <property type="entry name" value="PYRIDOXAL KINASE"/>
    <property type="match status" value="1"/>
</dbReference>
<dbReference type="InterPro" id="IPR013749">
    <property type="entry name" value="PM/HMP-P_kinase-1"/>
</dbReference>
<dbReference type="InterPro" id="IPR004625">
    <property type="entry name" value="PyrdxlKinase"/>
</dbReference>
<dbReference type="GO" id="GO:0009443">
    <property type="term" value="P:pyridoxal 5'-phosphate salvage"/>
    <property type="evidence" value="ECO:0007669"/>
    <property type="project" value="InterPro"/>
</dbReference>
<dbReference type="AlphaFoldDB" id="A0AAF0IZS2"/>
<protein>
    <recommendedName>
        <fullName evidence="2">pyridoxal kinase</fullName>
        <ecNumber evidence="2">2.7.1.35</ecNumber>
    </recommendedName>
</protein>
<accession>A0AAF0IZS2</accession>
<keyword evidence="6" id="KW-0067">ATP-binding</keyword>